<comment type="caution">
    <text evidence="1">The sequence shown here is derived from an EMBL/GenBank/DDBJ whole genome shotgun (WGS) entry which is preliminary data.</text>
</comment>
<keyword evidence="2" id="KW-1185">Reference proteome</keyword>
<dbReference type="Proteomes" id="UP000829196">
    <property type="component" value="Unassembled WGS sequence"/>
</dbReference>
<evidence type="ECO:0000313" key="1">
    <source>
        <dbReference type="EMBL" id="KAI0492436.1"/>
    </source>
</evidence>
<dbReference type="AlphaFoldDB" id="A0A8T3A7A3"/>
<evidence type="ECO:0000313" key="2">
    <source>
        <dbReference type="Proteomes" id="UP000829196"/>
    </source>
</evidence>
<accession>A0A8T3A7A3</accession>
<dbReference type="EMBL" id="JAGYWB010000018">
    <property type="protein sequence ID" value="KAI0492436.1"/>
    <property type="molecule type" value="Genomic_DNA"/>
</dbReference>
<name>A0A8T3A7A3_DENNO</name>
<proteinExistence type="predicted"/>
<sequence>MCLHKRGCAYIFELLTACKYSLNRFPQMTFSYFSWSLNIGNARNFDVCFSDTFWILFSFSQILTKALLFNKISIF</sequence>
<protein>
    <submittedName>
        <fullName evidence="1">Uncharacterized protein</fullName>
    </submittedName>
</protein>
<reference evidence="1" key="1">
    <citation type="journal article" date="2022" name="Front. Genet.">
        <title>Chromosome-Scale Assembly of the Dendrobium nobile Genome Provides Insights Into the Molecular Mechanism of the Biosynthesis of the Medicinal Active Ingredient of Dendrobium.</title>
        <authorList>
            <person name="Xu Q."/>
            <person name="Niu S.-C."/>
            <person name="Li K.-L."/>
            <person name="Zheng P.-J."/>
            <person name="Zhang X.-J."/>
            <person name="Jia Y."/>
            <person name="Liu Y."/>
            <person name="Niu Y.-X."/>
            <person name="Yu L.-H."/>
            <person name="Chen D.-F."/>
            <person name="Zhang G.-Q."/>
        </authorList>
    </citation>
    <scope>NUCLEOTIDE SEQUENCE</scope>
    <source>
        <tissue evidence="1">Leaf</tissue>
    </source>
</reference>
<gene>
    <name evidence="1" type="ORF">KFK09_026708</name>
</gene>
<organism evidence="1 2">
    <name type="scientific">Dendrobium nobile</name>
    <name type="common">Orchid</name>
    <dbReference type="NCBI Taxonomy" id="94219"/>
    <lineage>
        <taxon>Eukaryota</taxon>
        <taxon>Viridiplantae</taxon>
        <taxon>Streptophyta</taxon>
        <taxon>Embryophyta</taxon>
        <taxon>Tracheophyta</taxon>
        <taxon>Spermatophyta</taxon>
        <taxon>Magnoliopsida</taxon>
        <taxon>Liliopsida</taxon>
        <taxon>Asparagales</taxon>
        <taxon>Orchidaceae</taxon>
        <taxon>Epidendroideae</taxon>
        <taxon>Malaxideae</taxon>
        <taxon>Dendrobiinae</taxon>
        <taxon>Dendrobium</taxon>
    </lineage>
</organism>